<dbReference type="AlphaFoldDB" id="A0A0R1SGL0"/>
<feature type="transmembrane region" description="Helical" evidence="1">
    <location>
        <begin position="336"/>
        <end position="355"/>
    </location>
</feature>
<feature type="transmembrane region" description="Helical" evidence="1">
    <location>
        <begin position="306"/>
        <end position="324"/>
    </location>
</feature>
<feature type="transmembrane region" description="Helical" evidence="1">
    <location>
        <begin position="62"/>
        <end position="80"/>
    </location>
</feature>
<gene>
    <name evidence="2" type="ORF">FC27_GL000065</name>
</gene>
<protein>
    <recommendedName>
        <fullName evidence="4">Membrane protein 6-pyruvoyl-tetrahydropterin synthase-related domain-containing protein</fullName>
    </recommendedName>
</protein>
<feature type="transmembrane region" description="Helical" evidence="1">
    <location>
        <begin position="117"/>
        <end position="135"/>
    </location>
</feature>
<name>A0A0R1SGL0_9LACO</name>
<dbReference type="PATRIC" id="fig|1423815.3.peg.66"/>
<feature type="transmembrane region" description="Helical" evidence="1">
    <location>
        <begin position="249"/>
        <end position="267"/>
    </location>
</feature>
<feature type="transmembrane region" description="Helical" evidence="1">
    <location>
        <begin position="141"/>
        <end position="174"/>
    </location>
</feature>
<feature type="transmembrane region" description="Helical" evidence="1">
    <location>
        <begin position="92"/>
        <end position="110"/>
    </location>
</feature>
<dbReference type="eggNOG" id="COG5617">
    <property type="taxonomic scope" value="Bacteria"/>
</dbReference>
<keyword evidence="1" id="KW-0472">Membrane</keyword>
<dbReference type="Proteomes" id="UP000051647">
    <property type="component" value="Unassembled WGS sequence"/>
</dbReference>
<dbReference type="STRING" id="1423815.FC27_GL000065"/>
<evidence type="ECO:0000256" key="1">
    <source>
        <dbReference type="SAM" id="Phobius"/>
    </source>
</evidence>
<comment type="caution">
    <text evidence="2">The sequence shown here is derived from an EMBL/GenBank/DDBJ whole genome shotgun (WGS) entry which is preliminary data.</text>
</comment>
<feature type="transmembrane region" description="Helical" evidence="1">
    <location>
        <begin position="276"/>
        <end position="294"/>
    </location>
</feature>
<feature type="transmembrane region" description="Helical" evidence="1">
    <location>
        <begin position="186"/>
        <end position="208"/>
    </location>
</feature>
<evidence type="ECO:0000313" key="3">
    <source>
        <dbReference type="Proteomes" id="UP000051647"/>
    </source>
</evidence>
<sequence>MDSYDILFHMNRIGSLGNILTSPVNFDYWGGVGNMTSLFYPWLTVLPGFLIFHFANDPMLDYLILIGVVTFCTFVSSYFFMKKFSENTLQSFLFSIIYTLAFFRMASVFYRAGVAEFICYIFIPMLFYEFYQLLVGKFSKWPLFALAFTLITLTHPLTAFTTVIIMVPILLLVLFSKRAHSIKYWLHLSLSGVEAIAMVLLTTIGFTLPMYQQQKYIPVNRPAVVNLAQTAKDPIKLFQDALSTDLRNYSFGIIMILALIFLVIFIWKDKLVYKMVGIEMLLALLLSTNIIPWAKLQDTFFNYLQFPWRFLNLFTFFAAIYLSYGLARLVNKRSSLLKLLMMVVVLVGCGSQVYVSGMQLSKQITTAVDPNKLVYHPKNKFVQKYTQTDYYPQRSIEYHAQIRAHQFLVNGKKVHIREHSSSNVYSFSYYSQEPAKIDIPVLVYKGLSVTINNEPAHYDISKRGTALLKTKPGQNKVQLRYHYSTVAKAALSLNAVALLVLVWLCINNGKFLYQKKDINKVAKNAEKS</sequence>
<feature type="transmembrane region" description="Helical" evidence="1">
    <location>
        <begin position="486"/>
        <end position="506"/>
    </location>
</feature>
<keyword evidence="1" id="KW-0812">Transmembrane</keyword>
<keyword evidence="3" id="KW-1185">Reference proteome</keyword>
<organism evidence="2 3">
    <name type="scientific">Companilactobacillus versmoldensis DSM 14857 = KCTC 3814</name>
    <dbReference type="NCBI Taxonomy" id="1423815"/>
    <lineage>
        <taxon>Bacteria</taxon>
        <taxon>Bacillati</taxon>
        <taxon>Bacillota</taxon>
        <taxon>Bacilli</taxon>
        <taxon>Lactobacillales</taxon>
        <taxon>Lactobacillaceae</taxon>
        <taxon>Companilactobacillus</taxon>
    </lineage>
</organism>
<evidence type="ECO:0008006" key="4">
    <source>
        <dbReference type="Google" id="ProtNLM"/>
    </source>
</evidence>
<feature type="transmembrane region" description="Helical" evidence="1">
    <location>
        <begin position="38"/>
        <end position="55"/>
    </location>
</feature>
<accession>A0A0R1SGL0</accession>
<proteinExistence type="predicted"/>
<evidence type="ECO:0000313" key="2">
    <source>
        <dbReference type="EMBL" id="KRL68369.1"/>
    </source>
</evidence>
<keyword evidence="1" id="KW-1133">Transmembrane helix</keyword>
<reference evidence="2 3" key="1">
    <citation type="journal article" date="2015" name="Genome Announc.">
        <title>Expanding the biotechnology potential of lactobacilli through comparative genomics of 213 strains and associated genera.</title>
        <authorList>
            <person name="Sun Z."/>
            <person name="Harris H.M."/>
            <person name="McCann A."/>
            <person name="Guo C."/>
            <person name="Argimon S."/>
            <person name="Zhang W."/>
            <person name="Yang X."/>
            <person name="Jeffery I.B."/>
            <person name="Cooney J.C."/>
            <person name="Kagawa T.F."/>
            <person name="Liu W."/>
            <person name="Song Y."/>
            <person name="Salvetti E."/>
            <person name="Wrobel A."/>
            <person name="Rasinkangas P."/>
            <person name="Parkhill J."/>
            <person name="Rea M.C."/>
            <person name="O'Sullivan O."/>
            <person name="Ritari J."/>
            <person name="Douillard F.P."/>
            <person name="Paul Ross R."/>
            <person name="Yang R."/>
            <person name="Briner A.E."/>
            <person name="Felis G.E."/>
            <person name="de Vos W.M."/>
            <person name="Barrangou R."/>
            <person name="Klaenhammer T.R."/>
            <person name="Caufield P.W."/>
            <person name="Cui Y."/>
            <person name="Zhang H."/>
            <person name="O'Toole P.W."/>
        </authorList>
    </citation>
    <scope>NUCLEOTIDE SEQUENCE [LARGE SCALE GENOMIC DNA]</scope>
    <source>
        <strain evidence="2 3">DSM 14857</strain>
    </source>
</reference>
<dbReference type="EMBL" id="AZFA01000001">
    <property type="protein sequence ID" value="KRL68369.1"/>
    <property type="molecule type" value="Genomic_DNA"/>
</dbReference>